<sequence length="687" mass="77969">MTNVNIRERATSLDNASLSRLQSARDKLDMVMQRCLKLEDDLYKTGPRLQRIAKRIPSLEEAFEPLRSHRKVLDELPSDIDKAVAPASAMLKVFDAMHDLEHSLLCDPQHDLIGYISLISRLEEAICFLSQNCPMAIEWLKEFVDFLDYNEVLQDAPMKRISSHLKLLQACQSSGDWAKLDGGLHSVSLDRLEGEFERILSVDSLLVPPLCTEVLRKSDSGSDRKRQSQNLKSLHLIMQKLVSNGRTHRSMEIFIETRVRVFRESMKALPLNYLQIKSGSKVDWKSLGMYIGPWTQHMEVVVKSICEPEYQLCSQAFEKLAFEDWEGSFGKIVVSGGLLELLHFGEVAVNSPDEPQKLFKLLDMFEAMTNLRPLFGRLFGGPGCKDVQQRMKGLLKLIVQGAHDIFLELKQQIENQRGSKAPIDGSLPKVLSFVIGYVKHLVGDFYGPIMTKVLIIYRSWKDDVQDKTSTETLLSKAVLSVMNALVLNVNEWAKSFKEDPVLYHLFLCNNFWYLAVNCQASEFKVLLGESWLKEQQQQAEINISMYMKEGWAKIVHHLNIPGVMTLTGSRAAARDLLKTKLKAFNAAFEELYQMHVKWILVDAELRERIGIKVVKLVVPAYRTYLQNYGPLLEQDGTKSKYVKYSAQSLERILGSLFQGRSERILSGSDKKLNGSAAIAHPTTVSVV</sequence>
<evidence type="ECO:0000313" key="6">
    <source>
        <dbReference type="Proteomes" id="UP000886520"/>
    </source>
</evidence>
<dbReference type="Proteomes" id="UP000886520">
    <property type="component" value="Chromosome 17"/>
</dbReference>
<dbReference type="OrthoDB" id="1922221at2759"/>
<keyword evidence="6" id="KW-1185">Reference proteome</keyword>
<keyword evidence="3" id="KW-0268">Exocytosis</keyword>
<dbReference type="Gene3D" id="1.20.1280.170">
    <property type="entry name" value="Exocyst complex component Exo70"/>
    <property type="match status" value="1"/>
</dbReference>
<dbReference type="Pfam" id="PF03081">
    <property type="entry name" value="Exo70_C"/>
    <property type="match status" value="1"/>
</dbReference>
<dbReference type="EMBL" id="JABFUD020000017">
    <property type="protein sequence ID" value="KAI5067784.1"/>
    <property type="molecule type" value="Genomic_DNA"/>
</dbReference>
<dbReference type="GO" id="GO:0005546">
    <property type="term" value="F:phosphatidylinositol-4,5-bisphosphate binding"/>
    <property type="evidence" value="ECO:0007669"/>
    <property type="project" value="InterPro"/>
</dbReference>
<evidence type="ECO:0000259" key="4">
    <source>
        <dbReference type="Pfam" id="PF03081"/>
    </source>
</evidence>
<keyword evidence="3" id="KW-0653">Protein transport</keyword>
<proteinExistence type="inferred from homology"/>
<dbReference type="GO" id="GO:0006887">
    <property type="term" value="P:exocytosis"/>
    <property type="evidence" value="ECO:0007669"/>
    <property type="project" value="UniProtKB-KW"/>
</dbReference>
<evidence type="ECO:0000256" key="1">
    <source>
        <dbReference type="ARBA" id="ARBA00006756"/>
    </source>
</evidence>
<dbReference type="AlphaFoldDB" id="A0A9D4UHY8"/>
<comment type="caution">
    <text evidence="5">The sequence shown here is derived from an EMBL/GenBank/DDBJ whole genome shotgun (WGS) entry which is preliminary data.</text>
</comment>
<evidence type="ECO:0000256" key="2">
    <source>
        <dbReference type="ARBA" id="ARBA00022448"/>
    </source>
</evidence>
<dbReference type="InterPro" id="IPR046364">
    <property type="entry name" value="Exo70_C"/>
</dbReference>
<name>A0A9D4UHY8_ADICA</name>
<dbReference type="Pfam" id="PF20669">
    <property type="entry name" value="Exo70_N"/>
    <property type="match status" value="1"/>
</dbReference>
<dbReference type="InterPro" id="IPR016159">
    <property type="entry name" value="Cullin_repeat-like_dom_sf"/>
</dbReference>
<dbReference type="InterPro" id="IPR004140">
    <property type="entry name" value="Exo70"/>
</dbReference>
<dbReference type="SUPFAM" id="SSF74788">
    <property type="entry name" value="Cullin repeat-like"/>
    <property type="match status" value="1"/>
</dbReference>
<keyword evidence="2 3" id="KW-0813">Transport</keyword>
<accession>A0A9D4UHY8</accession>
<dbReference type="PANTHER" id="PTHR12542">
    <property type="entry name" value="EXOCYST COMPLEX PROTEIN EXO70"/>
    <property type="match status" value="1"/>
</dbReference>
<evidence type="ECO:0000256" key="3">
    <source>
        <dbReference type="RuleBase" id="RU365026"/>
    </source>
</evidence>
<reference evidence="5" key="1">
    <citation type="submission" date="2021-01" db="EMBL/GenBank/DDBJ databases">
        <title>Adiantum capillus-veneris genome.</title>
        <authorList>
            <person name="Fang Y."/>
            <person name="Liao Q."/>
        </authorList>
    </citation>
    <scope>NUCLEOTIDE SEQUENCE</scope>
    <source>
        <strain evidence="5">H3</strain>
        <tissue evidence="5">Leaf</tissue>
    </source>
</reference>
<dbReference type="GO" id="GO:0000145">
    <property type="term" value="C:exocyst"/>
    <property type="evidence" value="ECO:0007669"/>
    <property type="project" value="InterPro"/>
</dbReference>
<comment type="function">
    <text evidence="3">Component of the exocyst complex.</text>
</comment>
<comment type="similarity">
    <text evidence="1 3">Belongs to the EXO70 family.</text>
</comment>
<organism evidence="5 6">
    <name type="scientific">Adiantum capillus-veneris</name>
    <name type="common">Maidenhair fern</name>
    <dbReference type="NCBI Taxonomy" id="13818"/>
    <lineage>
        <taxon>Eukaryota</taxon>
        <taxon>Viridiplantae</taxon>
        <taxon>Streptophyta</taxon>
        <taxon>Embryophyta</taxon>
        <taxon>Tracheophyta</taxon>
        <taxon>Polypodiopsida</taxon>
        <taxon>Polypodiidae</taxon>
        <taxon>Polypodiales</taxon>
        <taxon>Pteridineae</taxon>
        <taxon>Pteridaceae</taxon>
        <taxon>Vittarioideae</taxon>
        <taxon>Adiantum</taxon>
    </lineage>
</organism>
<dbReference type="PANTHER" id="PTHR12542:SF85">
    <property type="entry name" value="EXOCYST SUBUNIT EXO70 FAMILY PROTEIN"/>
    <property type="match status" value="1"/>
</dbReference>
<protein>
    <recommendedName>
        <fullName evidence="3">Exocyst subunit Exo70 family protein</fullName>
    </recommendedName>
</protein>
<evidence type="ECO:0000313" key="5">
    <source>
        <dbReference type="EMBL" id="KAI5067784.1"/>
    </source>
</evidence>
<dbReference type="GO" id="GO:0015031">
    <property type="term" value="P:protein transport"/>
    <property type="evidence" value="ECO:0007669"/>
    <property type="project" value="UniProtKB-KW"/>
</dbReference>
<gene>
    <name evidence="5" type="ORF">GOP47_0018312</name>
</gene>
<feature type="domain" description="Exocyst complex subunit Exo70 C-terminal" evidence="4">
    <location>
        <begin position="294"/>
        <end position="654"/>
    </location>
</feature>